<dbReference type="Proteomes" id="UP000580839">
    <property type="component" value="Unassembled WGS sequence"/>
</dbReference>
<dbReference type="AlphaFoldDB" id="A0A849T2F3"/>
<gene>
    <name evidence="3" type="ORF">HOP12_15090</name>
</gene>
<comment type="caution">
    <text evidence="3">The sequence shown here is derived from an EMBL/GenBank/DDBJ whole genome shotgun (WGS) entry which is preliminary data.</text>
</comment>
<name>A0A849T2F3_UNCEI</name>
<keyword evidence="3" id="KW-0489">Methyltransferase</keyword>
<dbReference type="EMBL" id="JABFRW010000196">
    <property type="protein sequence ID" value="NOT35469.1"/>
    <property type="molecule type" value="Genomic_DNA"/>
</dbReference>
<dbReference type="InterPro" id="IPR029063">
    <property type="entry name" value="SAM-dependent_MTases_sf"/>
</dbReference>
<dbReference type="Pfam" id="PF08241">
    <property type="entry name" value="Methyltransf_11"/>
    <property type="match status" value="1"/>
</dbReference>
<evidence type="ECO:0000259" key="2">
    <source>
        <dbReference type="Pfam" id="PF08241"/>
    </source>
</evidence>
<feature type="region of interest" description="Disordered" evidence="1">
    <location>
        <begin position="83"/>
        <end position="108"/>
    </location>
</feature>
<proteinExistence type="predicted"/>
<sequence length="108" mass="12389">MLGLARLRVERVLQWKRLELACSSSSLEFWRGSPARVGAIGDASFDAIVWQNGVMFPTDEGAIYREMRRVLTPHGRAPFCAPLRARDRANKSHRQGDRGARIRRRERN</sequence>
<reference evidence="3 4" key="1">
    <citation type="submission" date="2020-04" db="EMBL/GenBank/DDBJ databases">
        <title>Metagenomic profiling of ammonia- and methane-oxidizing microorganisms in a Dutch drinking water treatment plant.</title>
        <authorList>
            <person name="Poghosyan L."/>
            <person name="Leucker S."/>
        </authorList>
    </citation>
    <scope>NUCLEOTIDE SEQUENCE [LARGE SCALE GENOMIC DNA]</scope>
    <source>
        <strain evidence="3">S-RSF-IL-03</strain>
    </source>
</reference>
<feature type="domain" description="Methyltransferase type 11" evidence="2">
    <location>
        <begin position="27"/>
        <end position="76"/>
    </location>
</feature>
<dbReference type="InterPro" id="IPR013216">
    <property type="entry name" value="Methyltransf_11"/>
</dbReference>
<dbReference type="GO" id="GO:0032259">
    <property type="term" value="P:methylation"/>
    <property type="evidence" value="ECO:0007669"/>
    <property type="project" value="UniProtKB-KW"/>
</dbReference>
<protein>
    <submittedName>
        <fullName evidence="3">Methyltransferase domain-containing protein</fullName>
    </submittedName>
</protein>
<evidence type="ECO:0000313" key="4">
    <source>
        <dbReference type="Proteomes" id="UP000580839"/>
    </source>
</evidence>
<dbReference type="Gene3D" id="3.40.50.150">
    <property type="entry name" value="Vaccinia Virus protein VP39"/>
    <property type="match status" value="1"/>
</dbReference>
<dbReference type="SUPFAM" id="SSF53335">
    <property type="entry name" value="S-adenosyl-L-methionine-dependent methyltransferases"/>
    <property type="match status" value="1"/>
</dbReference>
<evidence type="ECO:0000256" key="1">
    <source>
        <dbReference type="SAM" id="MobiDB-lite"/>
    </source>
</evidence>
<organism evidence="3 4">
    <name type="scientific">Eiseniibacteriota bacterium</name>
    <dbReference type="NCBI Taxonomy" id="2212470"/>
    <lineage>
        <taxon>Bacteria</taxon>
        <taxon>Candidatus Eiseniibacteriota</taxon>
    </lineage>
</organism>
<dbReference type="GO" id="GO:0008757">
    <property type="term" value="F:S-adenosylmethionine-dependent methyltransferase activity"/>
    <property type="evidence" value="ECO:0007669"/>
    <property type="project" value="InterPro"/>
</dbReference>
<keyword evidence="3" id="KW-0808">Transferase</keyword>
<accession>A0A849T2F3</accession>
<evidence type="ECO:0000313" key="3">
    <source>
        <dbReference type="EMBL" id="NOT35469.1"/>
    </source>
</evidence>
<feature type="compositionally biased region" description="Basic and acidic residues" evidence="1">
    <location>
        <begin position="84"/>
        <end position="100"/>
    </location>
</feature>